<keyword evidence="2" id="KW-1185">Reference proteome</keyword>
<dbReference type="Proteomes" id="UP000270094">
    <property type="component" value="Unassembled WGS sequence"/>
</dbReference>
<accession>A0A3P7JRR3</accession>
<evidence type="ECO:0000313" key="2">
    <source>
        <dbReference type="Proteomes" id="UP000270094"/>
    </source>
</evidence>
<sequence>MYQVRFACARPSSSHFETSSLHSLVNCSDKRYGLTGGWMGVWCRFALHVPTDYGPSIICYRSELRCVSDRHHLRLRVEMTPALPALSIIVSP</sequence>
<proteinExistence type="predicted"/>
<reference evidence="1 2" key="1">
    <citation type="submission" date="2018-11" db="EMBL/GenBank/DDBJ databases">
        <authorList>
            <consortium name="Pathogen Informatics"/>
        </authorList>
    </citation>
    <scope>NUCLEOTIDE SEQUENCE [LARGE SCALE GENOMIC DNA]</scope>
</reference>
<name>A0A3P7JRR3_STRVU</name>
<dbReference type="AlphaFoldDB" id="A0A3P7JRR3"/>
<organism evidence="1 2">
    <name type="scientific">Strongylus vulgaris</name>
    <name type="common">Blood worm</name>
    <dbReference type="NCBI Taxonomy" id="40348"/>
    <lineage>
        <taxon>Eukaryota</taxon>
        <taxon>Metazoa</taxon>
        <taxon>Ecdysozoa</taxon>
        <taxon>Nematoda</taxon>
        <taxon>Chromadorea</taxon>
        <taxon>Rhabditida</taxon>
        <taxon>Rhabditina</taxon>
        <taxon>Rhabditomorpha</taxon>
        <taxon>Strongyloidea</taxon>
        <taxon>Strongylidae</taxon>
        <taxon>Strongylus</taxon>
    </lineage>
</organism>
<evidence type="ECO:0000313" key="1">
    <source>
        <dbReference type="EMBL" id="VDM81464.1"/>
    </source>
</evidence>
<protein>
    <submittedName>
        <fullName evidence="1">Uncharacterized protein</fullName>
    </submittedName>
</protein>
<gene>
    <name evidence="1" type="ORF">SVUK_LOCUS16462</name>
</gene>
<dbReference type="EMBL" id="UYYB01113029">
    <property type="protein sequence ID" value="VDM81464.1"/>
    <property type="molecule type" value="Genomic_DNA"/>
</dbReference>